<dbReference type="VEuPathDB" id="VectorBase:AQUA014987"/>
<reference evidence="1" key="1">
    <citation type="submission" date="2020-05" db="UniProtKB">
        <authorList>
            <consortium name="EnsemblMetazoa"/>
        </authorList>
    </citation>
    <scope>IDENTIFICATION</scope>
    <source>
        <strain evidence="1">SANGQUA</strain>
    </source>
</reference>
<proteinExistence type="predicted"/>
<keyword evidence="2" id="KW-1185">Reference proteome</keyword>
<dbReference type="AlphaFoldDB" id="A0A182XT37"/>
<evidence type="ECO:0000313" key="2">
    <source>
        <dbReference type="Proteomes" id="UP000076407"/>
    </source>
</evidence>
<name>A0A182XT37_ANOQN</name>
<dbReference type="EnsemblMetazoa" id="AQUA014987-RA">
    <property type="protein sequence ID" value="AQUA014987-PA"/>
    <property type="gene ID" value="AQUA014987"/>
</dbReference>
<accession>A0A182XT37</accession>
<organism evidence="1 2">
    <name type="scientific">Anopheles quadriannulatus</name>
    <name type="common">Mosquito</name>
    <dbReference type="NCBI Taxonomy" id="34691"/>
    <lineage>
        <taxon>Eukaryota</taxon>
        <taxon>Metazoa</taxon>
        <taxon>Ecdysozoa</taxon>
        <taxon>Arthropoda</taxon>
        <taxon>Hexapoda</taxon>
        <taxon>Insecta</taxon>
        <taxon>Pterygota</taxon>
        <taxon>Neoptera</taxon>
        <taxon>Endopterygota</taxon>
        <taxon>Diptera</taxon>
        <taxon>Nematocera</taxon>
        <taxon>Culicoidea</taxon>
        <taxon>Culicidae</taxon>
        <taxon>Anophelinae</taxon>
        <taxon>Anopheles</taxon>
    </lineage>
</organism>
<sequence>MTCYRLAFISKMMSKLRFRAVWRIPEENICTAANSRSKNQKYRSKIKPDSH</sequence>
<dbReference type="Proteomes" id="UP000076407">
    <property type="component" value="Unassembled WGS sequence"/>
</dbReference>
<protein>
    <submittedName>
        <fullName evidence="1">Uncharacterized protein</fullName>
    </submittedName>
</protein>
<evidence type="ECO:0000313" key="1">
    <source>
        <dbReference type="EnsemblMetazoa" id="AQUA014987-PA"/>
    </source>
</evidence>